<protein>
    <submittedName>
        <fullName evidence="1">Uncharacterized protein</fullName>
    </submittedName>
</protein>
<dbReference type="RefSeq" id="WP_214361445.1">
    <property type="nucleotide sequence ID" value="NZ_JAEKFT010000010.1"/>
</dbReference>
<dbReference type="Proteomes" id="UP000694660">
    <property type="component" value="Unassembled WGS sequence"/>
</dbReference>
<proteinExistence type="predicted"/>
<evidence type="ECO:0000313" key="1">
    <source>
        <dbReference type="EMBL" id="MBT0961689.1"/>
    </source>
</evidence>
<sequence>MTVPSAWLCPWPPAFGLVCSADAAIEFDAPPGLKIGALLKRINHNHFAREQLCMLGIRQLNQYVLIVVDRERL</sequence>
<reference evidence="2" key="1">
    <citation type="journal article" date="2022" name="ISME J.">
        <title>Genetic and phylogenetic analysis of dissimilatory iodate-reducing bacteria identifies potential niches across the world's oceans.</title>
        <authorList>
            <person name="Reyes-Umana V."/>
            <person name="Henning Z."/>
            <person name="Lee K."/>
            <person name="Barnum T.P."/>
            <person name="Coates J.D."/>
        </authorList>
    </citation>
    <scope>NUCLEOTIDE SEQUENCE [LARGE SCALE GENOMIC DNA]</scope>
    <source>
        <strain evidence="2">IR12</strain>
    </source>
</reference>
<dbReference type="EMBL" id="JAEKFT010000010">
    <property type="protein sequence ID" value="MBT0961689.1"/>
    <property type="molecule type" value="Genomic_DNA"/>
</dbReference>
<gene>
    <name evidence="1" type="ORF">I8J34_10950</name>
</gene>
<keyword evidence="2" id="KW-1185">Reference proteome</keyword>
<dbReference type="AlphaFoldDB" id="A0A944H7Z5"/>
<comment type="caution">
    <text evidence="1">The sequence shown here is derived from an EMBL/GenBank/DDBJ whole genome shotgun (WGS) entry which is preliminary data.</text>
</comment>
<accession>A0A944H7Z5</accession>
<name>A0A944H7Z5_DENI1</name>
<evidence type="ECO:0000313" key="2">
    <source>
        <dbReference type="Proteomes" id="UP000694660"/>
    </source>
</evidence>
<organism evidence="1 2">
    <name type="scientific">Denitromonas iodatirespirans</name>
    <dbReference type="NCBI Taxonomy" id="2795389"/>
    <lineage>
        <taxon>Bacteria</taxon>
        <taxon>Pseudomonadati</taxon>
        <taxon>Pseudomonadota</taxon>
        <taxon>Betaproteobacteria</taxon>
        <taxon>Rhodocyclales</taxon>
        <taxon>Zoogloeaceae</taxon>
        <taxon>Denitromonas</taxon>
    </lineage>
</organism>